<proteinExistence type="predicted"/>
<accession>A0A8S2ZAN6</accession>
<dbReference type="AlphaFoldDB" id="A0A8S2ZAN6"/>
<gene>
    <name evidence="1" type="ORF">BYL167_LOCUS40903</name>
    <name evidence="2" type="ORF">BYL167_LOCUS45228</name>
    <name evidence="3" type="ORF">GIL414_LOCUS45722</name>
    <name evidence="4" type="ORF">GIL414_LOCUS57090</name>
</gene>
<dbReference type="Proteomes" id="UP000681720">
    <property type="component" value="Unassembled WGS sequence"/>
</dbReference>
<organism evidence="1 5">
    <name type="scientific">Rotaria magnacalcarata</name>
    <dbReference type="NCBI Taxonomy" id="392030"/>
    <lineage>
        <taxon>Eukaryota</taxon>
        <taxon>Metazoa</taxon>
        <taxon>Spiralia</taxon>
        <taxon>Gnathifera</taxon>
        <taxon>Rotifera</taxon>
        <taxon>Eurotatoria</taxon>
        <taxon>Bdelloidea</taxon>
        <taxon>Philodinida</taxon>
        <taxon>Philodinidae</taxon>
        <taxon>Rotaria</taxon>
    </lineage>
</organism>
<dbReference type="EMBL" id="CAJOBH010102341">
    <property type="protein sequence ID" value="CAF4619625.1"/>
    <property type="molecule type" value="Genomic_DNA"/>
</dbReference>
<protein>
    <submittedName>
        <fullName evidence="1">Uncharacterized protein</fullName>
    </submittedName>
</protein>
<reference evidence="1" key="1">
    <citation type="submission" date="2021-02" db="EMBL/GenBank/DDBJ databases">
        <authorList>
            <person name="Nowell W R."/>
        </authorList>
    </citation>
    <scope>NUCLEOTIDE SEQUENCE</scope>
</reference>
<evidence type="ECO:0000313" key="1">
    <source>
        <dbReference type="EMBL" id="CAF4619625.1"/>
    </source>
</evidence>
<evidence type="ECO:0000313" key="4">
    <source>
        <dbReference type="EMBL" id="CAF4998299.1"/>
    </source>
</evidence>
<evidence type="ECO:0000313" key="3">
    <source>
        <dbReference type="EMBL" id="CAF4765341.1"/>
    </source>
</evidence>
<dbReference type="EMBL" id="CAJOBH010124832">
    <property type="protein sequence ID" value="CAF4729930.1"/>
    <property type="molecule type" value="Genomic_DNA"/>
</dbReference>
<evidence type="ECO:0000313" key="5">
    <source>
        <dbReference type="Proteomes" id="UP000681967"/>
    </source>
</evidence>
<feature type="non-terminal residue" evidence="1">
    <location>
        <position position="1"/>
    </location>
</feature>
<name>A0A8S2ZAN6_9BILA</name>
<dbReference type="EMBL" id="CAJOBJ010141569">
    <property type="protein sequence ID" value="CAF4765341.1"/>
    <property type="molecule type" value="Genomic_DNA"/>
</dbReference>
<dbReference type="EMBL" id="CAJOBJ010206458">
    <property type="protein sequence ID" value="CAF4998299.1"/>
    <property type="molecule type" value="Genomic_DNA"/>
</dbReference>
<evidence type="ECO:0000313" key="2">
    <source>
        <dbReference type="EMBL" id="CAF4729930.1"/>
    </source>
</evidence>
<sequence>FFKACVPLRHDESTPKLFATDDHKCRSFTLSHPPCVTTLVYNACKSTTCPAMVGKHRNVVLQTDIRIRMICYST</sequence>
<dbReference type="Proteomes" id="UP000681967">
    <property type="component" value="Unassembled WGS sequence"/>
</dbReference>
<comment type="caution">
    <text evidence="1">The sequence shown here is derived from an EMBL/GenBank/DDBJ whole genome shotgun (WGS) entry which is preliminary data.</text>
</comment>